<gene>
    <name evidence="4 8" type="primary">prmC</name>
    <name evidence="8" type="ORF">IAB07_05745</name>
</gene>
<dbReference type="EC" id="2.1.1.297" evidence="4"/>
<evidence type="ECO:0000259" key="6">
    <source>
        <dbReference type="Pfam" id="PF05175"/>
    </source>
</evidence>
<feature type="transmembrane region" description="Helical" evidence="5">
    <location>
        <begin position="147"/>
        <end position="171"/>
    </location>
</feature>
<dbReference type="SUPFAM" id="SSF53335">
    <property type="entry name" value="S-adenosyl-L-methionine-dependent methyltransferases"/>
    <property type="match status" value="1"/>
</dbReference>
<feature type="binding site" evidence="4">
    <location>
        <position position="470"/>
    </location>
    <ligand>
        <name>S-adenosyl-L-methionine</name>
        <dbReference type="ChEBI" id="CHEBI:59789"/>
    </ligand>
</feature>
<evidence type="ECO:0000256" key="2">
    <source>
        <dbReference type="ARBA" id="ARBA00022679"/>
    </source>
</evidence>
<evidence type="ECO:0000256" key="4">
    <source>
        <dbReference type="HAMAP-Rule" id="MF_02126"/>
    </source>
</evidence>
<sequence length="604" mass="67334">MRKRSSKIGGQAVIEGVMMRGERSIATAVRLEEGGIAVESRYIKPAKDKNVLFRIPIIRGVLNFFGSMVTGIKTLMRSGEVFGDEEGEPSKFEKWLAKTFKVDIYSVVMFISVLLGVALAVGLFVFLPLLCRNGVEALIPQESQGSVGVNIGLNFLEGVIRLIIFILYIFLTSLMKDIRRTYMYHGAEHKTISAYENELPLEVKSVQTMSTYHDRCGTTFMVLVMIIGVLVLSVCDLELICGLADDWAPNRVVKFLADLGWRLLLMLPIMGISYEVLKFLAKFDNALVRALKFPGKLMQKLTTREPDDSMVEVAIAAFTTVMAMDADPNLPELSFDTNELYTNVRKKLESMVEDKADVDWMICHVTGKKRSELDRLTYIRHSKVELLEEMARRRQAGEPLWQIIGNADFYGYEIDIDRNVLCPRPETEELVHEALKVINEESSVLDLCTGSGCIAVVVAGKTGARVTASDISEKALDMARHNAQKHKLEDKIVFVKSDMFADIEGKFDVIISNPPYIPSADIDGLQREVKDFEPRTALDGGDDGLNYCRTIAKEAASHLNEGGRIFLEVGIGQAQAVADMLTDFKVTTTNDMQGIERIVCGVKK</sequence>
<dbReference type="Gene3D" id="1.10.8.10">
    <property type="entry name" value="DNA helicase RuvA subunit, C-terminal domain"/>
    <property type="match status" value="1"/>
</dbReference>
<dbReference type="PANTHER" id="PTHR42867">
    <property type="entry name" value="MEMBRANE PROTEIN-RELATED"/>
    <property type="match status" value="1"/>
</dbReference>
<feature type="transmembrane region" description="Helical" evidence="5">
    <location>
        <begin position="259"/>
        <end position="277"/>
    </location>
</feature>
<dbReference type="Pfam" id="PF05175">
    <property type="entry name" value="MTS"/>
    <property type="match status" value="1"/>
</dbReference>
<feature type="transmembrane region" description="Helical" evidence="5">
    <location>
        <begin position="104"/>
        <end position="127"/>
    </location>
</feature>
<keyword evidence="5" id="KW-0472">Membrane</keyword>
<accession>A0A9D1MMI6</accession>
<dbReference type="GO" id="GO:0003676">
    <property type="term" value="F:nucleic acid binding"/>
    <property type="evidence" value="ECO:0007669"/>
    <property type="project" value="InterPro"/>
</dbReference>
<comment type="function">
    <text evidence="4">Methylates the class 1 translation termination release factors RF1/PrfA and RF2/PrfB on the glutamine residue of the universally conserved GGQ motif.</text>
</comment>
<dbReference type="Pfam" id="PF07136">
    <property type="entry name" value="DUF1385"/>
    <property type="match status" value="1"/>
</dbReference>
<evidence type="ECO:0000256" key="3">
    <source>
        <dbReference type="ARBA" id="ARBA00022691"/>
    </source>
</evidence>
<reference evidence="8" key="2">
    <citation type="journal article" date="2021" name="PeerJ">
        <title>Extensive microbial diversity within the chicken gut microbiome revealed by metagenomics and culture.</title>
        <authorList>
            <person name="Gilroy R."/>
            <person name="Ravi A."/>
            <person name="Getino M."/>
            <person name="Pursley I."/>
            <person name="Horton D.L."/>
            <person name="Alikhan N.F."/>
            <person name="Baker D."/>
            <person name="Gharbi K."/>
            <person name="Hall N."/>
            <person name="Watson M."/>
            <person name="Adriaenssens E.M."/>
            <person name="Foster-Nyarko E."/>
            <person name="Jarju S."/>
            <person name="Secka A."/>
            <person name="Antonio M."/>
            <person name="Oren A."/>
            <person name="Chaudhuri R.R."/>
            <person name="La Ragione R."/>
            <person name="Hildebrand F."/>
            <person name="Pallen M.J."/>
        </authorList>
    </citation>
    <scope>NUCLEOTIDE SEQUENCE</scope>
    <source>
        <strain evidence="8">9366</strain>
    </source>
</reference>
<dbReference type="InterPro" id="IPR007848">
    <property type="entry name" value="Small_mtfrase_dom"/>
</dbReference>
<keyword evidence="1 4" id="KW-0489">Methyltransferase</keyword>
<evidence type="ECO:0000259" key="7">
    <source>
        <dbReference type="Pfam" id="PF17827"/>
    </source>
</evidence>
<dbReference type="InterPro" id="IPR029063">
    <property type="entry name" value="SAM-dependent_MTases_sf"/>
</dbReference>
<dbReference type="AlphaFoldDB" id="A0A9D1MMI6"/>
<protein>
    <recommendedName>
        <fullName evidence="4">Release factor glutamine methyltransferase</fullName>
        <shortName evidence="4">RF MTase</shortName>
        <ecNumber evidence="4">2.1.1.297</ecNumber>
    </recommendedName>
    <alternativeName>
        <fullName evidence="4">N5-glutamine methyltransferase PrmC</fullName>
    </alternativeName>
    <alternativeName>
        <fullName evidence="4">Protein-(glutamine-N5) MTase PrmC</fullName>
    </alternativeName>
    <alternativeName>
        <fullName evidence="4">Protein-glutamine N-methyltransferase PrmC</fullName>
    </alternativeName>
</protein>
<proteinExistence type="inferred from homology"/>
<dbReference type="InterPro" id="IPR019874">
    <property type="entry name" value="RF_methyltr_PrmC"/>
</dbReference>
<dbReference type="CDD" id="cd02440">
    <property type="entry name" value="AdoMet_MTases"/>
    <property type="match status" value="1"/>
</dbReference>
<dbReference type="Proteomes" id="UP000824145">
    <property type="component" value="Unassembled WGS sequence"/>
</dbReference>
<keyword evidence="5" id="KW-1133">Transmembrane helix</keyword>
<dbReference type="Gene3D" id="3.40.50.150">
    <property type="entry name" value="Vaccinia Virus protein VP39"/>
    <property type="match status" value="1"/>
</dbReference>
<dbReference type="InterPro" id="IPR004556">
    <property type="entry name" value="HemK-like"/>
</dbReference>
<feature type="binding site" evidence="4">
    <location>
        <position position="513"/>
    </location>
    <ligand>
        <name>S-adenosyl-L-methionine</name>
        <dbReference type="ChEBI" id="CHEBI:59789"/>
    </ligand>
</feature>
<evidence type="ECO:0000313" key="8">
    <source>
        <dbReference type="EMBL" id="HIU63250.1"/>
    </source>
</evidence>
<dbReference type="NCBIfam" id="TIGR03534">
    <property type="entry name" value="RF_mod_PrmC"/>
    <property type="match status" value="1"/>
</dbReference>
<dbReference type="HAMAP" id="MF_02126">
    <property type="entry name" value="RF_methyltr_PrmC"/>
    <property type="match status" value="1"/>
</dbReference>
<keyword evidence="5" id="KW-0812">Transmembrane</keyword>
<comment type="caution">
    <text evidence="8">The sequence shown here is derived from an EMBL/GenBank/DDBJ whole genome shotgun (WGS) entry which is preliminary data.</text>
</comment>
<keyword evidence="3 4" id="KW-0949">S-adenosyl-L-methionine</keyword>
<dbReference type="InterPro" id="IPR010787">
    <property type="entry name" value="DUF1385"/>
</dbReference>
<organism evidence="8 9">
    <name type="scientific">Candidatus Caccalectryoclostridium excrementigallinarum</name>
    <dbReference type="NCBI Taxonomy" id="2840710"/>
    <lineage>
        <taxon>Bacteria</taxon>
        <taxon>Bacillati</taxon>
        <taxon>Bacillota</taxon>
        <taxon>Clostridia</taxon>
        <taxon>Christensenellales</taxon>
        <taxon>Christensenellaceae</taxon>
        <taxon>Christensenellaceae incertae sedis</taxon>
        <taxon>Candidatus Caccalectryoclostridium</taxon>
    </lineage>
</organism>
<evidence type="ECO:0000256" key="1">
    <source>
        <dbReference type="ARBA" id="ARBA00022603"/>
    </source>
</evidence>
<feature type="transmembrane region" description="Helical" evidence="5">
    <location>
        <begin position="219"/>
        <end position="239"/>
    </location>
</feature>
<dbReference type="InterPro" id="IPR002052">
    <property type="entry name" value="DNA_methylase_N6_adenine_CS"/>
</dbReference>
<dbReference type="GO" id="GO:0032259">
    <property type="term" value="P:methylation"/>
    <property type="evidence" value="ECO:0007669"/>
    <property type="project" value="UniProtKB-KW"/>
</dbReference>
<dbReference type="EMBL" id="DVNJ01000031">
    <property type="protein sequence ID" value="HIU63250.1"/>
    <property type="molecule type" value="Genomic_DNA"/>
</dbReference>
<comment type="similarity">
    <text evidence="4">Belongs to the protein N5-glutamine methyltransferase family. PrmC subfamily.</text>
</comment>
<dbReference type="PANTHER" id="PTHR42867:SF1">
    <property type="entry name" value="MEMBRANE PROTEIN-RELATED"/>
    <property type="match status" value="1"/>
</dbReference>
<dbReference type="NCBIfam" id="TIGR00536">
    <property type="entry name" value="hemK_fam"/>
    <property type="match status" value="1"/>
</dbReference>
<dbReference type="GO" id="GO:0102559">
    <property type="term" value="F:peptide chain release factor N(5)-glutamine methyltransferase activity"/>
    <property type="evidence" value="ECO:0007669"/>
    <property type="project" value="UniProtKB-EC"/>
</dbReference>
<dbReference type="Pfam" id="PF17827">
    <property type="entry name" value="PrmC_N"/>
    <property type="match status" value="1"/>
</dbReference>
<comment type="caution">
    <text evidence="4">Lacks conserved residue(s) required for the propagation of feature annotation.</text>
</comment>
<evidence type="ECO:0000256" key="5">
    <source>
        <dbReference type="SAM" id="Phobius"/>
    </source>
</evidence>
<keyword evidence="2 4" id="KW-0808">Transferase</keyword>
<feature type="binding site" evidence="4">
    <location>
        <begin position="513"/>
        <end position="516"/>
    </location>
    <ligand>
        <name>substrate</name>
    </ligand>
</feature>
<dbReference type="InterPro" id="IPR040758">
    <property type="entry name" value="PrmC_N"/>
</dbReference>
<evidence type="ECO:0000313" key="9">
    <source>
        <dbReference type="Proteomes" id="UP000824145"/>
    </source>
</evidence>
<reference evidence="8" key="1">
    <citation type="submission" date="2020-10" db="EMBL/GenBank/DDBJ databases">
        <authorList>
            <person name="Gilroy R."/>
        </authorList>
    </citation>
    <scope>NUCLEOTIDE SEQUENCE</scope>
    <source>
        <strain evidence="8">9366</strain>
    </source>
</reference>
<feature type="domain" description="Methyltransferase small" evidence="6">
    <location>
        <begin position="434"/>
        <end position="516"/>
    </location>
</feature>
<comment type="catalytic activity">
    <reaction evidence="4">
        <text>L-glutaminyl-[peptide chain release factor] + S-adenosyl-L-methionine = N(5)-methyl-L-glutaminyl-[peptide chain release factor] + S-adenosyl-L-homocysteine + H(+)</text>
        <dbReference type="Rhea" id="RHEA:42896"/>
        <dbReference type="Rhea" id="RHEA-COMP:10271"/>
        <dbReference type="Rhea" id="RHEA-COMP:10272"/>
        <dbReference type="ChEBI" id="CHEBI:15378"/>
        <dbReference type="ChEBI" id="CHEBI:30011"/>
        <dbReference type="ChEBI" id="CHEBI:57856"/>
        <dbReference type="ChEBI" id="CHEBI:59789"/>
        <dbReference type="ChEBI" id="CHEBI:61891"/>
        <dbReference type="EC" id="2.1.1.297"/>
    </reaction>
</comment>
<name>A0A9D1MMI6_9FIRM</name>
<dbReference type="PROSITE" id="PS00092">
    <property type="entry name" value="N6_MTASE"/>
    <property type="match status" value="1"/>
</dbReference>
<feature type="domain" description="Release factor glutamine methyltransferase N-terminal" evidence="7">
    <location>
        <begin position="339"/>
        <end position="405"/>
    </location>
</feature>